<dbReference type="SUPFAM" id="SSF51905">
    <property type="entry name" value="FAD/NAD(P)-binding domain"/>
    <property type="match status" value="1"/>
</dbReference>
<dbReference type="InterPro" id="IPR002938">
    <property type="entry name" value="FAD-bd"/>
</dbReference>
<dbReference type="PRINTS" id="PR00420">
    <property type="entry name" value="RNGMNOXGNASE"/>
</dbReference>
<reference evidence="5 6" key="1">
    <citation type="submission" date="2023-12" db="EMBL/GenBank/DDBJ databases">
        <title>Sinomonas terricola sp. nov, isolated from litchi orchard soil in Guangdong, PR China.</title>
        <authorList>
            <person name="Jiaxin W."/>
            <person name="Yang Z."/>
            <person name="Honghui Z."/>
        </authorList>
    </citation>
    <scope>NUCLEOTIDE SEQUENCE [LARGE SCALE GENOMIC DNA]</scope>
    <source>
        <strain evidence="5 6">JGH33</strain>
    </source>
</reference>
<dbReference type="PANTHER" id="PTHR43004:SF19">
    <property type="entry name" value="BINDING MONOOXYGENASE, PUTATIVE (JCVI)-RELATED"/>
    <property type="match status" value="1"/>
</dbReference>
<dbReference type="GO" id="GO:0004497">
    <property type="term" value="F:monooxygenase activity"/>
    <property type="evidence" value="ECO:0007669"/>
    <property type="project" value="UniProtKB-KW"/>
</dbReference>
<dbReference type="Proteomes" id="UP001304769">
    <property type="component" value="Unassembled WGS sequence"/>
</dbReference>
<dbReference type="PANTHER" id="PTHR43004">
    <property type="entry name" value="TRK SYSTEM POTASSIUM UPTAKE PROTEIN"/>
    <property type="match status" value="1"/>
</dbReference>
<sequence>MYLAEADVVIVGVGPTGLSAALAVARKGRSAVIVDSGEDQSVGSRAITIHAGTLRVLEQLGCVERILAEAAKISAMQTRNPRSVLSTARFDSLPGKYPFAATLPQTRTQALLRAAANEAGVRFVPGRAVGIEQDDGGATVALEGGATVRGRFVIGADGMHSTVRVAVGIGYPDTGGSRGDHENMVLADVVPSGPVDRSRAIFLTARSGVLGLVPLPLGRLRVIANLADGARADTVDAVQRLIDERWQPVANGGRVRIEEVVWSARFRFRHHLADSFRAGRVLLAGDAGHVHSPAGGQGMNLGIRDAWYLASTLAAATDAEDSGRPADVEPLLDAYAANRRAVAAKVIEATNQIGRVMFVPTPLRPFLHLAFRAAALAGASQKQALALSGILDTGPHTLLEPVQVP</sequence>
<evidence type="ECO:0000256" key="2">
    <source>
        <dbReference type="ARBA" id="ARBA00022630"/>
    </source>
</evidence>
<dbReference type="InterPro" id="IPR050641">
    <property type="entry name" value="RIFMO-like"/>
</dbReference>
<dbReference type="Pfam" id="PF01494">
    <property type="entry name" value="FAD_binding_3"/>
    <property type="match status" value="1"/>
</dbReference>
<keyword evidence="6" id="KW-1185">Reference proteome</keyword>
<dbReference type="Gene3D" id="3.50.50.60">
    <property type="entry name" value="FAD/NAD(P)-binding domain"/>
    <property type="match status" value="1"/>
</dbReference>
<keyword evidence="2" id="KW-0285">Flavoprotein</keyword>
<protein>
    <submittedName>
        <fullName evidence="5">FAD-dependent monooxygenase</fullName>
    </submittedName>
</protein>
<evidence type="ECO:0000313" key="5">
    <source>
        <dbReference type="EMBL" id="MEA5457236.1"/>
    </source>
</evidence>
<keyword evidence="5" id="KW-0560">Oxidoreductase</keyword>
<dbReference type="InterPro" id="IPR036188">
    <property type="entry name" value="FAD/NAD-bd_sf"/>
</dbReference>
<evidence type="ECO:0000256" key="1">
    <source>
        <dbReference type="ARBA" id="ARBA00001974"/>
    </source>
</evidence>
<evidence type="ECO:0000313" key="6">
    <source>
        <dbReference type="Proteomes" id="UP001304769"/>
    </source>
</evidence>
<evidence type="ECO:0000256" key="3">
    <source>
        <dbReference type="ARBA" id="ARBA00022827"/>
    </source>
</evidence>
<keyword evidence="5" id="KW-0503">Monooxygenase</keyword>
<feature type="domain" description="FAD-binding" evidence="4">
    <location>
        <begin position="5"/>
        <end position="349"/>
    </location>
</feature>
<evidence type="ECO:0000259" key="4">
    <source>
        <dbReference type="Pfam" id="PF01494"/>
    </source>
</evidence>
<proteinExistence type="predicted"/>
<dbReference type="RefSeq" id="WP_323281147.1">
    <property type="nucleotide sequence ID" value="NZ_JAYGGQ010000024.1"/>
</dbReference>
<organism evidence="5 6">
    <name type="scientific">Sinomonas terricola</name>
    <dbReference type="NCBI Taxonomy" id="3110330"/>
    <lineage>
        <taxon>Bacteria</taxon>
        <taxon>Bacillati</taxon>
        <taxon>Actinomycetota</taxon>
        <taxon>Actinomycetes</taxon>
        <taxon>Micrococcales</taxon>
        <taxon>Micrococcaceae</taxon>
        <taxon>Sinomonas</taxon>
    </lineage>
</organism>
<gene>
    <name evidence="5" type="ORF">SPF06_21150</name>
</gene>
<keyword evidence="3" id="KW-0274">FAD</keyword>
<comment type="caution">
    <text evidence="5">The sequence shown here is derived from an EMBL/GenBank/DDBJ whole genome shotgun (WGS) entry which is preliminary data.</text>
</comment>
<dbReference type="Gene3D" id="3.30.70.2450">
    <property type="match status" value="1"/>
</dbReference>
<accession>A0ABU5TDS4</accession>
<name>A0ABU5TDS4_9MICC</name>
<dbReference type="EMBL" id="JAYGGQ010000024">
    <property type="protein sequence ID" value="MEA5457236.1"/>
    <property type="molecule type" value="Genomic_DNA"/>
</dbReference>
<comment type="cofactor">
    <cofactor evidence="1">
        <name>FAD</name>
        <dbReference type="ChEBI" id="CHEBI:57692"/>
    </cofactor>
</comment>